<sequence length="277" mass="28883">MPSGLAAVQPRLTGLGAAACLSACPCWASPPPCGRPAARPWPPPTPGANACVAKEHHQLHACLPPLLGHRGLPPPPTAWHTRHTIRVTYLNGQGTWHPAGHMCGVHQPLALPLPLYPWHSHLLDVALQDLLLRAAQPHPLLCPLGVQVIPPHCIPGGHGDGHMPLDGHLGDACWGGCCQVLQLELDVAISPLSVAASLDQAAVMLQLAPGHLAAVEAFQAAILIPHPQGYSDCLGGAGVQPHAHLSGWVKLERPLRPGNLPSGMGVALIKGSAMELS</sequence>
<evidence type="ECO:0000313" key="2">
    <source>
        <dbReference type="EMBL" id="GFH05704.1"/>
    </source>
</evidence>
<evidence type="ECO:0000256" key="1">
    <source>
        <dbReference type="SAM" id="SignalP"/>
    </source>
</evidence>
<comment type="caution">
    <text evidence="2">The sequence shown here is derived from an EMBL/GenBank/DDBJ whole genome shotgun (WGS) entry which is preliminary data.</text>
</comment>
<organism evidence="2 3">
    <name type="scientific">Haematococcus lacustris</name>
    <name type="common">Green alga</name>
    <name type="synonym">Haematococcus pluvialis</name>
    <dbReference type="NCBI Taxonomy" id="44745"/>
    <lineage>
        <taxon>Eukaryota</taxon>
        <taxon>Viridiplantae</taxon>
        <taxon>Chlorophyta</taxon>
        <taxon>core chlorophytes</taxon>
        <taxon>Chlorophyceae</taxon>
        <taxon>CS clade</taxon>
        <taxon>Chlamydomonadales</taxon>
        <taxon>Haematococcaceae</taxon>
        <taxon>Haematococcus</taxon>
    </lineage>
</organism>
<protein>
    <submittedName>
        <fullName evidence="2">Uncharacterized protein</fullName>
    </submittedName>
</protein>
<dbReference type="AlphaFoldDB" id="A0A699YFF8"/>
<evidence type="ECO:0000313" key="3">
    <source>
        <dbReference type="Proteomes" id="UP000485058"/>
    </source>
</evidence>
<dbReference type="Proteomes" id="UP000485058">
    <property type="component" value="Unassembled WGS sequence"/>
</dbReference>
<accession>A0A699YFF8</accession>
<dbReference type="EMBL" id="BLLF01000006">
    <property type="protein sequence ID" value="GFH05704.1"/>
    <property type="molecule type" value="Genomic_DNA"/>
</dbReference>
<reference evidence="2 3" key="1">
    <citation type="submission" date="2020-02" db="EMBL/GenBank/DDBJ databases">
        <title>Draft genome sequence of Haematococcus lacustris strain NIES-144.</title>
        <authorList>
            <person name="Morimoto D."/>
            <person name="Nakagawa S."/>
            <person name="Yoshida T."/>
            <person name="Sawayama S."/>
        </authorList>
    </citation>
    <scope>NUCLEOTIDE SEQUENCE [LARGE SCALE GENOMIC DNA]</scope>
    <source>
        <strain evidence="2 3">NIES-144</strain>
    </source>
</reference>
<gene>
    <name evidence="2" type="ORF">HaLaN_00207</name>
</gene>
<proteinExistence type="predicted"/>
<feature type="signal peptide" evidence="1">
    <location>
        <begin position="1"/>
        <end position="28"/>
    </location>
</feature>
<keyword evidence="3" id="KW-1185">Reference proteome</keyword>
<name>A0A699YFF8_HAELA</name>
<keyword evidence="1" id="KW-0732">Signal</keyword>
<feature type="chain" id="PRO_5025436519" evidence="1">
    <location>
        <begin position="29"/>
        <end position="277"/>
    </location>
</feature>